<organism evidence="1 2">
    <name type="scientific">Caenorhabditis angaria</name>
    <dbReference type="NCBI Taxonomy" id="860376"/>
    <lineage>
        <taxon>Eukaryota</taxon>
        <taxon>Metazoa</taxon>
        <taxon>Ecdysozoa</taxon>
        <taxon>Nematoda</taxon>
        <taxon>Chromadorea</taxon>
        <taxon>Rhabditida</taxon>
        <taxon>Rhabditina</taxon>
        <taxon>Rhabditomorpha</taxon>
        <taxon>Rhabditoidea</taxon>
        <taxon>Rhabditidae</taxon>
        <taxon>Peloderinae</taxon>
        <taxon>Caenorhabditis</taxon>
    </lineage>
</organism>
<dbReference type="AlphaFoldDB" id="A0A9P1I695"/>
<evidence type="ECO:0000313" key="2">
    <source>
        <dbReference type="Proteomes" id="UP001152747"/>
    </source>
</evidence>
<dbReference type="EMBL" id="CANHGI010000001">
    <property type="protein sequence ID" value="CAI5439263.1"/>
    <property type="molecule type" value="Genomic_DNA"/>
</dbReference>
<evidence type="ECO:0000313" key="1">
    <source>
        <dbReference type="EMBL" id="CAI5439263.1"/>
    </source>
</evidence>
<proteinExistence type="predicted"/>
<reference evidence="1" key="1">
    <citation type="submission" date="2022-11" db="EMBL/GenBank/DDBJ databases">
        <authorList>
            <person name="Kikuchi T."/>
        </authorList>
    </citation>
    <scope>NUCLEOTIDE SEQUENCE</scope>
    <source>
        <strain evidence="1">PS1010</strain>
    </source>
</reference>
<comment type="caution">
    <text evidence="1">The sequence shown here is derived from an EMBL/GenBank/DDBJ whole genome shotgun (WGS) entry which is preliminary data.</text>
</comment>
<keyword evidence="2" id="KW-1185">Reference proteome</keyword>
<gene>
    <name evidence="1" type="ORF">CAMP_LOCUS1900</name>
</gene>
<protein>
    <submittedName>
        <fullName evidence="1">Uncharacterized protein</fullName>
    </submittedName>
</protein>
<name>A0A9P1I695_9PELO</name>
<accession>A0A9P1I695</accession>
<sequence length="79" mass="9488">MIKELRRFAISERVQINFMLYNYHKKAEHKNYAMLAQLKLYEEHIIRMCCVLAAICVCLIFDSYKIHNLLNELRAARNL</sequence>
<dbReference type="Proteomes" id="UP001152747">
    <property type="component" value="Unassembled WGS sequence"/>
</dbReference>